<comment type="catalytic activity">
    <reaction evidence="14">
        <text>Ca(2+)(in) = Ca(2+)(out)</text>
        <dbReference type="Rhea" id="RHEA:29671"/>
        <dbReference type="ChEBI" id="CHEBI:29108"/>
    </reaction>
</comment>
<accession>A0A9P5XS65</accession>
<evidence type="ECO:0000256" key="6">
    <source>
        <dbReference type="ARBA" id="ARBA00022692"/>
    </source>
</evidence>
<comment type="similarity">
    <text evidence="2">Belongs to the MCU (TC 1.A.77) family.</text>
</comment>
<keyword evidence="11" id="KW-0496">Mitochondrion</keyword>
<evidence type="ECO:0000256" key="10">
    <source>
        <dbReference type="ARBA" id="ARBA00023065"/>
    </source>
</evidence>
<evidence type="ECO:0000313" key="22">
    <source>
        <dbReference type="Proteomes" id="UP000807353"/>
    </source>
</evidence>
<feature type="domain" description="Calcium uniporter protein C-terminal" evidence="20">
    <location>
        <begin position="10"/>
        <end position="91"/>
    </location>
</feature>
<evidence type="ECO:0000256" key="13">
    <source>
        <dbReference type="ARBA" id="ARBA00023303"/>
    </source>
</evidence>
<evidence type="ECO:0000256" key="1">
    <source>
        <dbReference type="ARBA" id="ARBA00004448"/>
    </source>
</evidence>
<keyword evidence="10" id="KW-0406">Ion transport</keyword>
<comment type="caution">
    <text evidence="21">The sequence shown here is derived from an EMBL/GenBank/DDBJ whole genome shotgun (WGS) entry which is preliminary data.</text>
</comment>
<keyword evidence="18" id="KW-0175">Coiled coil</keyword>
<evidence type="ECO:0000259" key="20">
    <source>
        <dbReference type="Pfam" id="PF04678"/>
    </source>
</evidence>
<dbReference type="OrthoDB" id="278338at2759"/>
<dbReference type="EMBL" id="MU150405">
    <property type="protein sequence ID" value="KAF9456737.1"/>
    <property type="molecule type" value="Genomic_DNA"/>
</dbReference>
<keyword evidence="12 19" id="KW-0472">Membrane</keyword>
<organism evidence="21 22">
    <name type="scientific">Collybia nuda</name>
    <dbReference type="NCBI Taxonomy" id="64659"/>
    <lineage>
        <taxon>Eukaryota</taxon>
        <taxon>Fungi</taxon>
        <taxon>Dikarya</taxon>
        <taxon>Basidiomycota</taxon>
        <taxon>Agaricomycotina</taxon>
        <taxon>Agaricomycetes</taxon>
        <taxon>Agaricomycetidae</taxon>
        <taxon>Agaricales</taxon>
        <taxon>Tricholomatineae</taxon>
        <taxon>Clitocybaceae</taxon>
        <taxon>Collybia</taxon>
    </lineage>
</organism>
<evidence type="ECO:0000256" key="7">
    <source>
        <dbReference type="ARBA" id="ARBA00022792"/>
    </source>
</evidence>
<dbReference type="InterPro" id="IPR039055">
    <property type="entry name" value="MCU_fam"/>
</dbReference>
<evidence type="ECO:0000256" key="5">
    <source>
        <dbReference type="ARBA" id="ARBA00022673"/>
    </source>
</evidence>
<dbReference type="PANTHER" id="PTHR13462:SF10">
    <property type="entry name" value="CALCIUM UNIPORTER PROTEIN, MITOCHONDRIAL"/>
    <property type="match status" value="1"/>
</dbReference>
<dbReference type="PANTHER" id="PTHR13462">
    <property type="entry name" value="CALCIUM UNIPORTER PROTEIN, MITOCHONDRIAL"/>
    <property type="match status" value="1"/>
</dbReference>
<feature type="transmembrane region" description="Helical" evidence="19">
    <location>
        <begin position="75"/>
        <end position="94"/>
    </location>
</feature>
<evidence type="ECO:0000256" key="18">
    <source>
        <dbReference type="SAM" id="Coils"/>
    </source>
</evidence>
<keyword evidence="22" id="KW-1185">Reference proteome</keyword>
<name>A0A9P5XS65_9AGAR</name>
<keyword evidence="5" id="KW-0107">Calcium channel</keyword>
<keyword evidence="8" id="KW-0106">Calcium</keyword>
<dbReference type="InterPro" id="IPR006769">
    <property type="entry name" value="MCU_C"/>
</dbReference>
<keyword evidence="3" id="KW-0813">Transport</keyword>
<dbReference type="GO" id="GO:0051560">
    <property type="term" value="P:mitochondrial calcium ion homeostasis"/>
    <property type="evidence" value="ECO:0007669"/>
    <property type="project" value="InterPro"/>
</dbReference>
<sequence>MLDVGVATFTDRTRLLRRRLADAKRKLQAMEDLKRECDEEAHTGAERMALGGFTMLVVYWAGMAYLTFWDHEWDVVEPITYLFSLSTVMWFSLVPTTSPRGLLFFCHRSIYLLEA</sequence>
<dbReference type="GO" id="GO:0015292">
    <property type="term" value="F:uniporter activity"/>
    <property type="evidence" value="ECO:0007669"/>
    <property type="project" value="TreeGrafter"/>
</dbReference>
<keyword evidence="7" id="KW-0999">Mitochondrion inner membrane</keyword>
<gene>
    <name evidence="21" type="ORF">BDZ94DRAFT_1314862</name>
</gene>
<keyword evidence="6 19" id="KW-0812">Transmembrane</keyword>
<evidence type="ECO:0000256" key="14">
    <source>
        <dbReference type="ARBA" id="ARBA00036634"/>
    </source>
</evidence>
<evidence type="ECO:0000256" key="16">
    <source>
        <dbReference type="ARBA" id="ARBA00044981"/>
    </source>
</evidence>
<evidence type="ECO:0000256" key="4">
    <source>
        <dbReference type="ARBA" id="ARBA00022568"/>
    </source>
</evidence>
<keyword evidence="9 19" id="KW-1133">Transmembrane helix</keyword>
<reference evidence="21" key="1">
    <citation type="submission" date="2020-11" db="EMBL/GenBank/DDBJ databases">
        <authorList>
            <consortium name="DOE Joint Genome Institute"/>
            <person name="Ahrendt S."/>
            <person name="Riley R."/>
            <person name="Andreopoulos W."/>
            <person name="Labutti K."/>
            <person name="Pangilinan J."/>
            <person name="Ruiz-Duenas F.J."/>
            <person name="Barrasa J.M."/>
            <person name="Sanchez-Garcia M."/>
            <person name="Camarero S."/>
            <person name="Miyauchi S."/>
            <person name="Serrano A."/>
            <person name="Linde D."/>
            <person name="Babiker R."/>
            <person name="Drula E."/>
            <person name="Ayuso-Fernandez I."/>
            <person name="Pacheco R."/>
            <person name="Padilla G."/>
            <person name="Ferreira P."/>
            <person name="Barriuso J."/>
            <person name="Kellner H."/>
            <person name="Castanera R."/>
            <person name="Alfaro M."/>
            <person name="Ramirez L."/>
            <person name="Pisabarro A.G."/>
            <person name="Kuo A."/>
            <person name="Tritt A."/>
            <person name="Lipzen A."/>
            <person name="He G."/>
            <person name="Yan M."/>
            <person name="Ng V."/>
            <person name="Cullen D."/>
            <person name="Martin F."/>
            <person name="Rosso M.-N."/>
            <person name="Henrissat B."/>
            <person name="Hibbett D."/>
            <person name="Martinez A.T."/>
            <person name="Grigoriev I.V."/>
        </authorList>
    </citation>
    <scope>NUCLEOTIDE SEQUENCE</scope>
    <source>
        <strain evidence="21">CBS 247.69</strain>
    </source>
</reference>
<dbReference type="Pfam" id="PF04678">
    <property type="entry name" value="MCU"/>
    <property type="match status" value="1"/>
</dbReference>
<feature type="transmembrane region" description="Helical" evidence="19">
    <location>
        <begin position="49"/>
        <end position="69"/>
    </location>
</feature>
<proteinExistence type="inferred from homology"/>
<protein>
    <recommendedName>
        <fullName evidence="16">Calcium uniporter protein, mitochondrial</fullName>
    </recommendedName>
</protein>
<keyword evidence="13" id="KW-0407">Ion channel</keyword>
<evidence type="ECO:0000256" key="3">
    <source>
        <dbReference type="ARBA" id="ARBA00022448"/>
    </source>
</evidence>
<evidence type="ECO:0000256" key="11">
    <source>
        <dbReference type="ARBA" id="ARBA00023128"/>
    </source>
</evidence>
<evidence type="ECO:0000256" key="17">
    <source>
        <dbReference type="ARBA" id="ARBA00045938"/>
    </source>
</evidence>
<evidence type="ECO:0000256" key="8">
    <source>
        <dbReference type="ARBA" id="ARBA00022837"/>
    </source>
</evidence>
<evidence type="ECO:0000256" key="12">
    <source>
        <dbReference type="ARBA" id="ARBA00023136"/>
    </source>
</evidence>
<dbReference type="GO" id="GO:0005262">
    <property type="term" value="F:calcium channel activity"/>
    <property type="evidence" value="ECO:0007669"/>
    <property type="project" value="UniProtKB-KW"/>
</dbReference>
<evidence type="ECO:0000256" key="2">
    <source>
        <dbReference type="ARBA" id="ARBA00005653"/>
    </source>
</evidence>
<dbReference type="GO" id="GO:1990246">
    <property type="term" value="C:uniplex complex"/>
    <property type="evidence" value="ECO:0007669"/>
    <property type="project" value="TreeGrafter"/>
</dbReference>
<dbReference type="AlphaFoldDB" id="A0A9P5XS65"/>
<evidence type="ECO:0000256" key="19">
    <source>
        <dbReference type="SAM" id="Phobius"/>
    </source>
</evidence>
<comment type="subunit">
    <text evidence="15">Homotetramer, assembles in a dimer or dimers configuration with two interfaces.</text>
</comment>
<dbReference type="GO" id="GO:0036444">
    <property type="term" value="P:calcium import into the mitochondrion"/>
    <property type="evidence" value="ECO:0007669"/>
    <property type="project" value="TreeGrafter"/>
</dbReference>
<dbReference type="Proteomes" id="UP000807353">
    <property type="component" value="Unassembled WGS sequence"/>
</dbReference>
<evidence type="ECO:0000256" key="15">
    <source>
        <dbReference type="ARBA" id="ARBA00044966"/>
    </source>
</evidence>
<comment type="subcellular location">
    <subcellularLocation>
        <location evidence="1">Mitochondrion inner membrane</location>
        <topology evidence="1">Multi-pass membrane protein</topology>
    </subcellularLocation>
</comment>
<comment type="function">
    <text evidence="17">Highly selective calcium channel localized to the inner mitochondrial membrane, which mediates calcium uptake into the mitochondrial matrix. Mitochondrial calcium homeostasis plays key roles in cellular physiology and regulates ATP production, cytoplasmic calcium signals and activation of cell death pathways. Sufficient to operate as a pore-forming channel without the need of calcium-sensor or auxiliary subunit.</text>
</comment>
<evidence type="ECO:0000256" key="9">
    <source>
        <dbReference type="ARBA" id="ARBA00022989"/>
    </source>
</evidence>
<feature type="coiled-coil region" evidence="18">
    <location>
        <begin position="13"/>
        <end position="40"/>
    </location>
</feature>
<evidence type="ECO:0000313" key="21">
    <source>
        <dbReference type="EMBL" id="KAF9456737.1"/>
    </source>
</evidence>
<keyword evidence="4" id="KW-0109">Calcium transport</keyword>